<dbReference type="EMBL" id="NBTX02000004">
    <property type="protein sequence ID" value="PNL60062.1"/>
    <property type="molecule type" value="Genomic_DNA"/>
</dbReference>
<dbReference type="AlphaFoldDB" id="A0AAX0WY53"/>
<reference evidence="2 3" key="1">
    <citation type="submission" date="2017-12" db="EMBL/GenBank/DDBJ databases">
        <title>FDA dAtabase for Regulatory Grade micrObial Sequences (FDA-ARGOS): Supporting development and validation of Infectious Disease Dx tests.</title>
        <authorList>
            <person name="Kerrigan L."/>
            <person name="Tallon L.J."/>
            <person name="Sadzewicz L."/>
            <person name="Sengamalay N."/>
            <person name="Ott S."/>
            <person name="Godinez A."/>
            <person name="Nagaraj S."/>
            <person name="Vavikolanu K."/>
            <person name="Vyas G."/>
            <person name="Nadendla S."/>
            <person name="Aluvathingal J."/>
            <person name="Sichtig H."/>
        </authorList>
    </citation>
    <scope>NUCLEOTIDE SEQUENCE [LARGE SCALE GENOMIC DNA]</scope>
    <source>
        <strain evidence="2 3">FDAARGOS_200</strain>
    </source>
</reference>
<dbReference type="RefSeq" id="WP_019232600.1">
    <property type="nucleotide sequence ID" value="NZ_CAAAHR010000003.1"/>
</dbReference>
<name>A0AAX0WY53_9GAMM</name>
<dbReference type="GeneID" id="98064414"/>
<evidence type="ECO:0000313" key="2">
    <source>
        <dbReference type="EMBL" id="PNL63396.1"/>
    </source>
</evidence>
<dbReference type="EMBL" id="NBTX02000004">
    <property type="protein sequence ID" value="PNL63396.1"/>
    <property type="molecule type" value="Genomic_DNA"/>
</dbReference>
<proteinExistence type="predicted"/>
<gene>
    <name evidence="1" type="ORF">A6J39_001885</name>
    <name evidence="2" type="ORF">A6J39_020575</name>
</gene>
<keyword evidence="3" id="KW-1185">Reference proteome</keyword>
<comment type="caution">
    <text evidence="2">The sequence shown here is derived from an EMBL/GenBank/DDBJ whole genome shotgun (WGS) entry which is preliminary data.</text>
</comment>
<organism evidence="2 3">
    <name type="scientific">Legionella anisa</name>
    <dbReference type="NCBI Taxonomy" id="28082"/>
    <lineage>
        <taxon>Bacteria</taxon>
        <taxon>Pseudomonadati</taxon>
        <taxon>Pseudomonadota</taxon>
        <taxon>Gammaproteobacteria</taxon>
        <taxon>Legionellales</taxon>
        <taxon>Legionellaceae</taxon>
        <taxon>Legionella</taxon>
    </lineage>
</organism>
<dbReference type="Proteomes" id="UP000192511">
    <property type="component" value="Unassembled WGS sequence"/>
</dbReference>
<evidence type="ECO:0000313" key="1">
    <source>
        <dbReference type="EMBL" id="PNL60062.1"/>
    </source>
</evidence>
<sequence>MFSRMINSSRLARTSHIRRHSMFSHSSPSSHVPDFKGKDLHNETLQIRKRLLDALTQEQSLSSMFSAWLNKRPIKSSLFEFRKYLTQDQVNFVNLLDESCYQLILDEHLAILEKFYKAKQQEHTFLGNLYRKITFEEMICRLIKARYEAAYQDGRLLYYRNGHQELMEPLQHLSDRDKLLAVGTPEDKSKLYEHYLTMEESALSHLVSANGYFLPIENGVRYRNNGVIPNYRSGNALQELEKAHLGPVLINYAVGPELRNGQSLHYDALMCLEYADEKPGHPHYDRRTKALNHKSFASVVQDLYGDEYPQGPKSKEACQLIKFKLPQGEFGFKEAYFYVNAYKTRLRHTLKQTLMASDLFMLEPGVIRLKGLGLGAFGISSLESLLESLYLEVLNELLSTLPLQKINKIELINFPSLMKRFDLHPDDLDYYMNYGKDMSYPAQIVHPRITVVQKLTPCLSDAEEAYLATHVCGDSISRPGNEGAVGLPPHSSDEASMYYSLAGMNSMREQTNVPNEQLVGKIIVTDGVHCTKLVDKLESELSPSSNSSINPFSI</sequence>
<protein>
    <submittedName>
        <fullName evidence="2">Uncharacterized protein</fullName>
    </submittedName>
</protein>
<evidence type="ECO:0000313" key="3">
    <source>
        <dbReference type="Proteomes" id="UP000192511"/>
    </source>
</evidence>
<accession>A0AAX0WY53</accession>